<evidence type="ECO:0000313" key="2">
    <source>
        <dbReference type="Proteomes" id="UP000236598"/>
    </source>
</evidence>
<comment type="caution">
    <text evidence="1">The sequence shown here is derived from an EMBL/GenBank/DDBJ whole genome shotgun (WGS) entry which is preliminary data.</text>
</comment>
<dbReference type="EMBL" id="PPHQ01000162">
    <property type="protein sequence ID" value="PNY64580.1"/>
    <property type="molecule type" value="Genomic_DNA"/>
</dbReference>
<proteinExistence type="predicted"/>
<organism evidence="1 2">
    <name type="scientific">Escherichia coli</name>
    <dbReference type="NCBI Taxonomy" id="562"/>
    <lineage>
        <taxon>Bacteria</taxon>
        <taxon>Pseudomonadati</taxon>
        <taxon>Pseudomonadota</taxon>
        <taxon>Gammaproteobacteria</taxon>
        <taxon>Enterobacterales</taxon>
        <taxon>Enterobacteriaceae</taxon>
        <taxon>Escherichia</taxon>
    </lineage>
</organism>
<name>A0A2K3TJX7_ECOLX</name>
<reference evidence="1 2" key="1">
    <citation type="submission" date="2018-01" db="EMBL/GenBank/DDBJ databases">
        <title>Draft Genomic Sequencing Of Potential Extraintestinal Pathogenic Escherichia coli B8S18 Isolated From Retail Chicken Skin.</title>
        <authorList>
            <person name="Xu A."/>
            <person name="Tilman S."/>
            <person name="Wisser-Parker K."/>
            <person name="Sheen S."/>
            <person name="Sommers C."/>
        </authorList>
    </citation>
    <scope>NUCLEOTIDE SEQUENCE [LARGE SCALE GENOMIC DNA]</scope>
    <source>
        <strain evidence="1 2">B8S18Com</strain>
    </source>
</reference>
<evidence type="ECO:0000313" key="1">
    <source>
        <dbReference type="EMBL" id="PNY64580.1"/>
    </source>
</evidence>
<protein>
    <submittedName>
        <fullName evidence="1">Tat pathway signal sequence protein</fullName>
    </submittedName>
</protein>
<feature type="non-terminal residue" evidence="1">
    <location>
        <position position="23"/>
    </location>
</feature>
<dbReference type="Proteomes" id="UP000236598">
    <property type="component" value="Unassembled WGS sequence"/>
</dbReference>
<gene>
    <name evidence="1" type="ORF">C2M16_28495</name>
</gene>
<dbReference type="AlphaFoldDB" id="A0A2K3TJX7"/>
<sequence length="23" mass="2531">MLKRRDAFLKKSALAVSVALLLS</sequence>
<accession>A0A2K3TJX7</accession>